<dbReference type="STRING" id="1838280.A6M21_05490"/>
<dbReference type="GO" id="GO:0005506">
    <property type="term" value="F:iron ion binding"/>
    <property type="evidence" value="ECO:0007669"/>
    <property type="project" value="TreeGrafter"/>
</dbReference>
<dbReference type="PANTHER" id="PTHR35177:SF2">
    <property type="entry name" value="HYDROGENASE MATURATION FACTOR HYBG"/>
    <property type="match status" value="1"/>
</dbReference>
<dbReference type="OrthoDB" id="9806017at2"/>
<dbReference type="EMBL" id="LYVF01000054">
    <property type="protein sequence ID" value="OAT85574.1"/>
    <property type="molecule type" value="Genomic_DNA"/>
</dbReference>
<dbReference type="AlphaFoldDB" id="A0A1B7LH92"/>
<dbReference type="PROSITE" id="PS01097">
    <property type="entry name" value="HUPF_HYPC"/>
    <property type="match status" value="1"/>
</dbReference>
<organism evidence="2 3">
    <name type="scientific">Desulfotomaculum copahuensis</name>
    <dbReference type="NCBI Taxonomy" id="1838280"/>
    <lineage>
        <taxon>Bacteria</taxon>
        <taxon>Bacillati</taxon>
        <taxon>Bacillota</taxon>
        <taxon>Clostridia</taxon>
        <taxon>Eubacteriales</taxon>
        <taxon>Desulfotomaculaceae</taxon>
        <taxon>Desulfotomaculum</taxon>
    </lineage>
</organism>
<name>A0A1B7LH92_9FIRM</name>
<evidence type="ECO:0000313" key="3">
    <source>
        <dbReference type="Proteomes" id="UP000078532"/>
    </source>
</evidence>
<dbReference type="Proteomes" id="UP000078532">
    <property type="component" value="Unassembled WGS sequence"/>
</dbReference>
<proteinExistence type="inferred from homology"/>
<evidence type="ECO:0000313" key="2">
    <source>
        <dbReference type="EMBL" id="OAT85574.1"/>
    </source>
</evidence>
<reference evidence="2 3" key="1">
    <citation type="submission" date="2016-04" db="EMBL/GenBank/DDBJ databases">
        <authorList>
            <person name="Evans L.H."/>
            <person name="Alamgir A."/>
            <person name="Owens N."/>
            <person name="Weber N.D."/>
            <person name="Virtaneva K."/>
            <person name="Barbian K."/>
            <person name="Babar A."/>
            <person name="Rosenke K."/>
        </authorList>
    </citation>
    <scope>NUCLEOTIDE SEQUENCE [LARGE SCALE GENOMIC DNA]</scope>
    <source>
        <strain evidence="2 3">LMa1</strain>
    </source>
</reference>
<dbReference type="SUPFAM" id="SSF159127">
    <property type="entry name" value="HupF/HypC-like"/>
    <property type="match status" value="1"/>
</dbReference>
<dbReference type="GO" id="GO:0051604">
    <property type="term" value="P:protein maturation"/>
    <property type="evidence" value="ECO:0007669"/>
    <property type="project" value="TreeGrafter"/>
</dbReference>
<comment type="similarity">
    <text evidence="1">Belongs to the HupF/HypC family.</text>
</comment>
<dbReference type="RefSeq" id="WP_066666712.1">
    <property type="nucleotide sequence ID" value="NZ_LYVF01000054.1"/>
</dbReference>
<dbReference type="Pfam" id="PF01455">
    <property type="entry name" value="HupF_HypC"/>
    <property type="match status" value="1"/>
</dbReference>
<dbReference type="PANTHER" id="PTHR35177">
    <property type="entry name" value="HYDROGENASE MATURATION FACTOR HYBG"/>
    <property type="match status" value="1"/>
</dbReference>
<accession>A0A1B7LH92</accession>
<dbReference type="InterPro" id="IPR019812">
    <property type="entry name" value="Hydgase_assmbl_chp_CS"/>
</dbReference>
<sequence>MCLGIPCRVIDVEPDGQQALIETAGLRQKVGIQLVGAVQAGEYLIVHAGYAIEKLDLEEAGERLRLLEEFLRCENEAAAPAGAPGGSP</sequence>
<protein>
    <submittedName>
        <fullName evidence="2">Hydrogenase assembly protein HypC</fullName>
    </submittedName>
</protein>
<evidence type="ECO:0000256" key="1">
    <source>
        <dbReference type="ARBA" id="ARBA00006018"/>
    </source>
</evidence>
<dbReference type="InterPro" id="IPR001109">
    <property type="entry name" value="Hydrogenase_HupF/HypC"/>
</dbReference>
<dbReference type="Gene3D" id="2.30.30.140">
    <property type="match status" value="1"/>
</dbReference>
<comment type="caution">
    <text evidence="2">The sequence shown here is derived from an EMBL/GenBank/DDBJ whole genome shotgun (WGS) entry which is preliminary data.</text>
</comment>
<dbReference type="NCBIfam" id="TIGR00074">
    <property type="entry name" value="hypC_hupF"/>
    <property type="match status" value="1"/>
</dbReference>
<dbReference type="GO" id="GO:1902670">
    <property type="term" value="F:carbon dioxide binding"/>
    <property type="evidence" value="ECO:0007669"/>
    <property type="project" value="TreeGrafter"/>
</dbReference>
<keyword evidence="3" id="KW-1185">Reference proteome</keyword>
<gene>
    <name evidence="2" type="ORF">A6M21_05490</name>
</gene>
<dbReference type="PRINTS" id="PR00445">
    <property type="entry name" value="HUPFHYPC"/>
</dbReference>